<keyword evidence="11" id="KW-0325">Glycoprotein</keyword>
<evidence type="ECO:0000256" key="5">
    <source>
        <dbReference type="ARBA" id="ARBA00022679"/>
    </source>
</evidence>
<evidence type="ECO:0000256" key="6">
    <source>
        <dbReference type="ARBA" id="ARBA00022692"/>
    </source>
</evidence>
<dbReference type="PANTHER" id="PTHR48438:SF1">
    <property type="entry name" value="ALPHA-(1,3)-FUCOSYLTRANSFERASE C-RELATED"/>
    <property type="match status" value="1"/>
</dbReference>
<dbReference type="AlphaFoldDB" id="A0AAU9FLJ8"/>
<dbReference type="SUPFAM" id="SSF53756">
    <property type="entry name" value="UDP-Glycosyltransferase/glycogen phosphorylase"/>
    <property type="match status" value="1"/>
</dbReference>
<protein>
    <recommendedName>
        <fullName evidence="12">Fucosyltransferase</fullName>
        <ecNumber evidence="12">2.4.1.-</ecNumber>
    </recommendedName>
</protein>
<evidence type="ECO:0000313" key="16">
    <source>
        <dbReference type="EMBL" id="BFF96480.1"/>
    </source>
</evidence>
<evidence type="ECO:0000256" key="11">
    <source>
        <dbReference type="ARBA" id="ARBA00023180"/>
    </source>
</evidence>
<dbReference type="Gene3D" id="3.40.50.11660">
    <property type="entry name" value="Glycosyl transferase family 10, C-terminal domain"/>
    <property type="match status" value="1"/>
</dbReference>
<feature type="domain" description="Fucosyltransferase C-terminal" evidence="14">
    <location>
        <begin position="342"/>
        <end position="518"/>
    </location>
</feature>
<keyword evidence="10 12" id="KW-0472">Membrane</keyword>
<comment type="pathway">
    <text evidence="2">Protein modification; protein glycosylation.</text>
</comment>
<dbReference type="GO" id="GO:0008417">
    <property type="term" value="F:fucosyltransferase activity"/>
    <property type="evidence" value="ECO:0007669"/>
    <property type="project" value="InterPro"/>
</dbReference>
<evidence type="ECO:0000256" key="7">
    <source>
        <dbReference type="ARBA" id="ARBA00022968"/>
    </source>
</evidence>
<comment type="subcellular location">
    <subcellularLocation>
        <location evidence="1 12">Golgi apparatus</location>
        <location evidence="1 12">Golgi stack membrane</location>
        <topology evidence="1 12">Single-pass type II membrane protein</topology>
    </subcellularLocation>
</comment>
<evidence type="ECO:0000256" key="3">
    <source>
        <dbReference type="ARBA" id="ARBA00008919"/>
    </source>
</evidence>
<keyword evidence="17" id="KW-1185">Reference proteome</keyword>
<evidence type="ECO:0000259" key="15">
    <source>
        <dbReference type="Pfam" id="PF17039"/>
    </source>
</evidence>
<dbReference type="Pfam" id="PF00852">
    <property type="entry name" value="Glyco_transf_10"/>
    <property type="match status" value="1"/>
</dbReference>
<dbReference type="InterPro" id="IPR055270">
    <property type="entry name" value="Glyco_tran_10_C"/>
</dbReference>
<proteinExistence type="inferred from homology"/>
<dbReference type="FunFam" id="3.40.50.11660:FF:000004">
    <property type="entry name" value="Glycoprotein 3-alpha-L-fucosyltransferase A"/>
    <property type="match status" value="1"/>
</dbReference>
<evidence type="ECO:0000256" key="10">
    <source>
        <dbReference type="ARBA" id="ARBA00023136"/>
    </source>
</evidence>
<evidence type="ECO:0000256" key="1">
    <source>
        <dbReference type="ARBA" id="ARBA00004447"/>
    </source>
</evidence>
<dbReference type="GO" id="GO:0032580">
    <property type="term" value="C:Golgi cisterna membrane"/>
    <property type="evidence" value="ECO:0007669"/>
    <property type="project" value="UniProtKB-SubCell"/>
</dbReference>
<name>A0AAU9FLJ8_DROMD</name>
<accession>A0AAU9FLJ8</accession>
<keyword evidence="7" id="KW-0735">Signal-anchor</keyword>
<reference evidence="16 17" key="1">
    <citation type="submission" date="2024-02" db="EMBL/GenBank/DDBJ databases">
        <title>A chromosome-level genome assembly of Drosophila madeirensis, a fruit fly species endemic to Madeira island.</title>
        <authorList>
            <person name="Tomihara K."/>
            <person name="Llopart A."/>
            <person name="Yamamoto D."/>
        </authorList>
    </citation>
    <scope>NUCLEOTIDE SEQUENCE [LARGE SCALE GENOMIC DNA]</scope>
    <source>
        <strain evidence="16 17">RF1</strain>
    </source>
</reference>
<keyword evidence="4 12" id="KW-0328">Glycosyltransferase</keyword>
<evidence type="ECO:0000256" key="8">
    <source>
        <dbReference type="ARBA" id="ARBA00022989"/>
    </source>
</evidence>
<organism evidence="16 17">
    <name type="scientific">Drosophila madeirensis</name>
    <name type="common">Fruit fly</name>
    <dbReference type="NCBI Taxonomy" id="30013"/>
    <lineage>
        <taxon>Eukaryota</taxon>
        <taxon>Metazoa</taxon>
        <taxon>Ecdysozoa</taxon>
        <taxon>Arthropoda</taxon>
        <taxon>Hexapoda</taxon>
        <taxon>Insecta</taxon>
        <taxon>Pterygota</taxon>
        <taxon>Neoptera</taxon>
        <taxon>Endopterygota</taxon>
        <taxon>Diptera</taxon>
        <taxon>Brachycera</taxon>
        <taxon>Muscomorpha</taxon>
        <taxon>Ephydroidea</taxon>
        <taxon>Drosophilidae</taxon>
        <taxon>Drosophila</taxon>
        <taxon>Sophophora</taxon>
    </lineage>
</organism>
<feature type="domain" description="Fucosyltransferase N-terminal" evidence="15">
    <location>
        <begin position="217"/>
        <end position="320"/>
    </location>
</feature>
<evidence type="ECO:0000259" key="14">
    <source>
        <dbReference type="Pfam" id="PF00852"/>
    </source>
</evidence>
<sequence length="543" mass="63330">MWKTQLTSDHRNRTCSPSPIKGLELRTQFTMRRPKISLKKYFYFTLICALLLIYGFNVKEYEIWKTRSPRTIQTTTQQHRQKSQQFPATEVGCSEELSKSPETSSSNPAPLLATSASPAAPVQAPSVDGQQTEAVEDEEFDADRHLEPEPEPVPAKPWFFRNGEYYPSPAKTYGNRRERKRYAPKLLPHQDSHNDRIVNQLMYVPHNYEEIKASGKLKTILLYNGLGPWNVKKGREVFLNAKCPVDTCELTANRDMASTADMILYKDHYIPTAIRRPSNAKQVSMLYYLECPYHTQNVKAPDAINWTATYRRDSTIVAPYEKWQYYDTKLQQQEQDHNYAVNKTKKVAWFVSNCGARNGRLRYAHELQKHIEVDIYGACGNFKCSRSTADKCFEILDNDYKFYLAFENSNCKDYITEKFFVNALNRRVLPIVMGARPEDYEVSAPRRSYIHVDEFASPKELAEYLRILDGDDELYNSYFKWKGTGEFINTYYWCRVCATLHNEEQLRKPRWYSDLNDWWRGAGVCTNGSWRNFKARKDVIIDD</sequence>
<feature type="transmembrane region" description="Helical" evidence="12">
    <location>
        <begin position="41"/>
        <end position="58"/>
    </location>
</feature>
<dbReference type="EC" id="2.4.1.-" evidence="12"/>
<dbReference type="Proteomes" id="UP001500889">
    <property type="component" value="Chromosome J"/>
</dbReference>
<evidence type="ECO:0000313" key="17">
    <source>
        <dbReference type="Proteomes" id="UP001500889"/>
    </source>
</evidence>
<evidence type="ECO:0000256" key="9">
    <source>
        <dbReference type="ARBA" id="ARBA00023034"/>
    </source>
</evidence>
<keyword evidence="8 12" id="KW-1133">Transmembrane helix</keyword>
<gene>
    <name evidence="16" type="ORF">DMAD_05117</name>
</gene>
<evidence type="ECO:0000256" key="13">
    <source>
        <dbReference type="SAM" id="MobiDB-lite"/>
    </source>
</evidence>
<evidence type="ECO:0000256" key="4">
    <source>
        <dbReference type="ARBA" id="ARBA00022676"/>
    </source>
</evidence>
<keyword evidence="9 12" id="KW-0333">Golgi apparatus</keyword>
<dbReference type="InterPro" id="IPR031481">
    <property type="entry name" value="Glyco_tran_10_N"/>
</dbReference>
<keyword evidence="5 12" id="KW-0808">Transferase</keyword>
<keyword evidence="6 12" id="KW-0812">Transmembrane</keyword>
<evidence type="ECO:0000256" key="12">
    <source>
        <dbReference type="RuleBase" id="RU003832"/>
    </source>
</evidence>
<dbReference type="Pfam" id="PF17039">
    <property type="entry name" value="Glyco_tran_10_N"/>
    <property type="match status" value="1"/>
</dbReference>
<dbReference type="EMBL" id="AP029265">
    <property type="protein sequence ID" value="BFF96480.1"/>
    <property type="molecule type" value="Genomic_DNA"/>
</dbReference>
<comment type="similarity">
    <text evidence="3 12">Belongs to the glycosyltransferase 10 family.</text>
</comment>
<dbReference type="InterPro" id="IPR038577">
    <property type="entry name" value="GT10-like_C_sf"/>
</dbReference>
<dbReference type="InterPro" id="IPR001503">
    <property type="entry name" value="Glyco_trans_10"/>
</dbReference>
<evidence type="ECO:0000256" key="2">
    <source>
        <dbReference type="ARBA" id="ARBA00004922"/>
    </source>
</evidence>
<feature type="region of interest" description="Disordered" evidence="13">
    <location>
        <begin position="74"/>
        <end position="156"/>
    </location>
</feature>
<feature type="compositionally biased region" description="Low complexity" evidence="13">
    <location>
        <begin position="104"/>
        <end position="126"/>
    </location>
</feature>
<dbReference type="PANTHER" id="PTHR48438">
    <property type="entry name" value="ALPHA-(1,3)-FUCOSYLTRANSFERASE C-RELATED"/>
    <property type="match status" value="1"/>
</dbReference>